<comment type="similarity">
    <text evidence="5">Belongs to the SAT4 family.</text>
</comment>
<dbReference type="AlphaFoldDB" id="M2VBX4"/>
<dbReference type="OrthoDB" id="5278984at2759"/>
<evidence type="ECO:0000256" key="2">
    <source>
        <dbReference type="ARBA" id="ARBA00022692"/>
    </source>
</evidence>
<proteinExistence type="inferred from homology"/>
<dbReference type="HOGENOM" id="CLU_028200_0_2_1"/>
<dbReference type="EMBL" id="KB445569">
    <property type="protein sequence ID" value="EMD97198.1"/>
    <property type="molecule type" value="Genomic_DNA"/>
</dbReference>
<dbReference type="eggNOG" id="ENOG502S025">
    <property type="taxonomic scope" value="Eukaryota"/>
</dbReference>
<reference evidence="9 10" key="1">
    <citation type="journal article" date="2012" name="PLoS Pathog.">
        <title>Diverse lifestyles and strategies of plant pathogenesis encoded in the genomes of eighteen Dothideomycetes fungi.</title>
        <authorList>
            <person name="Ohm R.A."/>
            <person name="Feau N."/>
            <person name="Henrissat B."/>
            <person name="Schoch C.L."/>
            <person name="Horwitz B.A."/>
            <person name="Barry K.W."/>
            <person name="Condon B.J."/>
            <person name="Copeland A.C."/>
            <person name="Dhillon B."/>
            <person name="Glaser F."/>
            <person name="Hesse C.N."/>
            <person name="Kosti I."/>
            <person name="LaButti K."/>
            <person name="Lindquist E.A."/>
            <person name="Lucas S."/>
            <person name="Salamov A.A."/>
            <person name="Bradshaw R.E."/>
            <person name="Ciuffetti L."/>
            <person name="Hamelin R.C."/>
            <person name="Kema G.H.J."/>
            <person name="Lawrence C."/>
            <person name="Scott J.A."/>
            <person name="Spatafora J.W."/>
            <person name="Turgeon B.G."/>
            <person name="de Wit P.J.G.M."/>
            <person name="Zhong S."/>
            <person name="Goodwin S.B."/>
            <person name="Grigoriev I.V."/>
        </authorList>
    </citation>
    <scope>NUCLEOTIDE SEQUENCE [LARGE SCALE GENOMIC DNA]</scope>
    <source>
        <strain evidence="10">C5 / ATCC 48332 / race O</strain>
    </source>
</reference>
<accession>M2VBX4</accession>
<keyword evidence="2 7" id="KW-0812">Transmembrane</keyword>
<gene>
    <name evidence="9" type="ORF">COCHEDRAFT_1163811</name>
</gene>
<feature type="transmembrane region" description="Helical" evidence="7">
    <location>
        <begin position="227"/>
        <end position="247"/>
    </location>
</feature>
<comment type="subcellular location">
    <subcellularLocation>
        <location evidence="1">Membrane</location>
        <topology evidence="1">Multi-pass membrane protein</topology>
    </subcellularLocation>
</comment>
<feature type="transmembrane region" description="Helical" evidence="7">
    <location>
        <begin position="67"/>
        <end position="93"/>
    </location>
</feature>
<dbReference type="PANTHER" id="PTHR33048:SF131">
    <property type="entry name" value="INTEGRAL MEMBRANE PROTEIN"/>
    <property type="match status" value="1"/>
</dbReference>
<dbReference type="Pfam" id="PF20684">
    <property type="entry name" value="Fung_rhodopsin"/>
    <property type="match status" value="1"/>
</dbReference>
<keyword evidence="10" id="KW-1185">Reference proteome</keyword>
<feature type="transmembrane region" description="Helical" evidence="7">
    <location>
        <begin position="33"/>
        <end position="55"/>
    </location>
</feature>
<name>M2VBX4_COCH5</name>
<feature type="transmembrane region" description="Helical" evidence="7">
    <location>
        <begin position="150"/>
        <end position="170"/>
    </location>
</feature>
<evidence type="ECO:0000259" key="8">
    <source>
        <dbReference type="Pfam" id="PF20684"/>
    </source>
</evidence>
<feature type="compositionally biased region" description="Polar residues" evidence="6">
    <location>
        <begin position="334"/>
        <end position="343"/>
    </location>
</feature>
<keyword evidence="3 7" id="KW-1133">Transmembrane helix</keyword>
<evidence type="ECO:0000313" key="9">
    <source>
        <dbReference type="EMBL" id="EMD97198.1"/>
    </source>
</evidence>
<evidence type="ECO:0000256" key="4">
    <source>
        <dbReference type="ARBA" id="ARBA00023136"/>
    </source>
</evidence>
<evidence type="ECO:0000256" key="3">
    <source>
        <dbReference type="ARBA" id="ARBA00022989"/>
    </source>
</evidence>
<dbReference type="InterPro" id="IPR049326">
    <property type="entry name" value="Rhodopsin_dom_fungi"/>
</dbReference>
<evidence type="ECO:0000256" key="7">
    <source>
        <dbReference type="SAM" id="Phobius"/>
    </source>
</evidence>
<dbReference type="GO" id="GO:0016020">
    <property type="term" value="C:membrane"/>
    <property type="evidence" value="ECO:0007669"/>
    <property type="project" value="UniProtKB-SubCell"/>
</dbReference>
<organism evidence="9 10">
    <name type="scientific">Cochliobolus heterostrophus (strain C5 / ATCC 48332 / race O)</name>
    <name type="common">Southern corn leaf blight fungus</name>
    <name type="synonym">Bipolaris maydis</name>
    <dbReference type="NCBI Taxonomy" id="701091"/>
    <lineage>
        <taxon>Eukaryota</taxon>
        <taxon>Fungi</taxon>
        <taxon>Dikarya</taxon>
        <taxon>Ascomycota</taxon>
        <taxon>Pezizomycotina</taxon>
        <taxon>Dothideomycetes</taxon>
        <taxon>Pleosporomycetidae</taxon>
        <taxon>Pleosporales</taxon>
        <taxon>Pleosporineae</taxon>
        <taxon>Pleosporaceae</taxon>
        <taxon>Bipolaris</taxon>
    </lineage>
</organism>
<keyword evidence="4 7" id="KW-0472">Membrane</keyword>
<dbReference type="Proteomes" id="UP000016936">
    <property type="component" value="Unassembled WGS sequence"/>
</dbReference>
<feature type="transmembrane region" description="Helical" evidence="7">
    <location>
        <begin position="113"/>
        <end position="138"/>
    </location>
</feature>
<feature type="region of interest" description="Disordered" evidence="6">
    <location>
        <begin position="316"/>
        <end position="343"/>
    </location>
</feature>
<evidence type="ECO:0000256" key="1">
    <source>
        <dbReference type="ARBA" id="ARBA00004141"/>
    </source>
</evidence>
<evidence type="ECO:0000313" key="10">
    <source>
        <dbReference type="Proteomes" id="UP000016936"/>
    </source>
</evidence>
<evidence type="ECO:0000256" key="5">
    <source>
        <dbReference type="ARBA" id="ARBA00038359"/>
    </source>
</evidence>
<reference evidence="10" key="2">
    <citation type="journal article" date="2013" name="PLoS Genet.">
        <title>Comparative genome structure, secondary metabolite, and effector coding capacity across Cochliobolus pathogens.</title>
        <authorList>
            <person name="Condon B.J."/>
            <person name="Leng Y."/>
            <person name="Wu D."/>
            <person name="Bushley K.E."/>
            <person name="Ohm R.A."/>
            <person name="Otillar R."/>
            <person name="Martin J."/>
            <person name="Schackwitz W."/>
            <person name="Grimwood J."/>
            <person name="MohdZainudin N."/>
            <person name="Xue C."/>
            <person name="Wang R."/>
            <person name="Manning V.A."/>
            <person name="Dhillon B."/>
            <person name="Tu Z.J."/>
            <person name="Steffenson B.J."/>
            <person name="Salamov A."/>
            <person name="Sun H."/>
            <person name="Lowry S."/>
            <person name="LaButti K."/>
            <person name="Han J."/>
            <person name="Copeland A."/>
            <person name="Lindquist E."/>
            <person name="Barry K."/>
            <person name="Schmutz J."/>
            <person name="Baker S.E."/>
            <person name="Ciuffetti L.M."/>
            <person name="Grigoriev I.V."/>
            <person name="Zhong S."/>
            <person name="Turgeon B.G."/>
        </authorList>
    </citation>
    <scope>NUCLEOTIDE SEQUENCE [LARGE SCALE GENOMIC DNA]</scope>
    <source>
        <strain evidence="10">C5 / ATCC 48332 / race O</strain>
    </source>
</reference>
<dbReference type="OMA" id="ERKCIDY"/>
<evidence type="ECO:0000256" key="6">
    <source>
        <dbReference type="SAM" id="MobiDB-lite"/>
    </source>
</evidence>
<dbReference type="PANTHER" id="PTHR33048">
    <property type="entry name" value="PTH11-LIKE INTEGRAL MEMBRANE PROTEIN (AFU_ORTHOLOGUE AFUA_5G11245)"/>
    <property type="match status" value="1"/>
</dbReference>
<feature type="compositionally biased region" description="Basic and acidic residues" evidence="6">
    <location>
        <begin position="324"/>
        <end position="333"/>
    </location>
</feature>
<dbReference type="InterPro" id="IPR052337">
    <property type="entry name" value="SAT4-like"/>
</dbReference>
<feature type="transmembrane region" description="Helical" evidence="7">
    <location>
        <begin position="190"/>
        <end position="215"/>
    </location>
</feature>
<protein>
    <recommendedName>
        <fullName evidence="8">Rhodopsin domain-containing protein</fullName>
    </recommendedName>
</protein>
<feature type="domain" description="Rhodopsin" evidence="8">
    <location>
        <begin position="51"/>
        <end position="290"/>
    </location>
</feature>
<sequence length="343" mass="38229">MSSPLGNDTSLFGGYKFDLSQFNFQDTSSNIPLVRIPCTIIIVLVLLTVALRIVARLIYIHKIFFDDVLIIFAALFTVALAAACIVSTTHGLGQHIWLLPLLDILEKLKRIVLDLYICQILYACAIALTKLAIISSYFRFVPDQKFHTCMYVTMFPVVGLWVTGVFVTFFQCIPYYGAWEFTIERKCIDYVAYLYASSAVNVITDIALCVLPLPYFWRLDMSRKQRIILCMLLGGGASACIVGMIRIGFLHNLHALDITYKSVPCLILSVSECSLGIISVSIPAIRPLARQLFPAAMRGITSPSSRARTREIRLSSVPPSGNRVRMDADDKQKVSVSYGSSRS</sequence>